<dbReference type="EMBL" id="LNQP01000034">
    <property type="protein sequence ID" value="KSU87841.1"/>
    <property type="molecule type" value="Genomic_DNA"/>
</dbReference>
<dbReference type="RefSeq" id="WP_062686814.1">
    <property type="nucleotide sequence ID" value="NZ_KQ758650.1"/>
</dbReference>
<dbReference type="InterPro" id="IPR012341">
    <property type="entry name" value="6hp_glycosidase-like_sf"/>
</dbReference>
<dbReference type="Gene3D" id="1.50.10.10">
    <property type="match status" value="2"/>
</dbReference>
<dbReference type="InterPro" id="IPR008928">
    <property type="entry name" value="6-hairpin_glycosidase_sf"/>
</dbReference>
<dbReference type="CDD" id="cd02955">
    <property type="entry name" value="SSP411"/>
    <property type="match status" value="1"/>
</dbReference>
<keyword evidence="4" id="KW-1185">Reference proteome</keyword>
<dbReference type="PANTHER" id="PTHR42899">
    <property type="entry name" value="SPERMATOGENESIS-ASSOCIATED PROTEIN 20"/>
    <property type="match status" value="1"/>
</dbReference>
<feature type="coiled-coil region" evidence="1">
    <location>
        <begin position="379"/>
        <end position="406"/>
    </location>
</feature>
<reference evidence="3 4" key="1">
    <citation type="submission" date="2015-11" db="EMBL/GenBank/DDBJ databases">
        <title>Bacillus caseinolyticus sp nov.</title>
        <authorList>
            <person name="Dastager S.G."/>
            <person name="Mawlankar R."/>
        </authorList>
    </citation>
    <scope>NUCLEOTIDE SEQUENCE [LARGE SCALE GENOMIC DNA]</scope>
    <source>
        <strain evidence="3 4">SGD-V-76</strain>
    </source>
</reference>
<evidence type="ECO:0000313" key="3">
    <source>
        <dbReference type="EMBL" id="KSU87841.1"/>
    </source>
</evidence>
<dbReference type="Pfam" id="PF03190">
    <property type="entry name" value="Thioredox_DsbH"/>
    <property type="match status" value="1"/>
</dbReference>
<feature type="domain" description="Spermatogenesis-associated protein 20-like TRX" evidence="2">
    <location>
        <begin position="5"/>
        <end position="166"/>
    </location>
</feature>
<dbReference type="SUPFAM" id="SSF48208">
    <property type="entry name" value="Six-hairpin glycosidases"/>
    <property type="match status" value="1"/>
</dbReference>
<dbReference type="Proteomes" id="UP000053681">
    <property type="component" value="Unassembled WGS sequence"/>
</dbReference>
<proteinExistence type="predicted"/>
<name>A0A0V8JLG7_9BACI</name>
<keyword evidence="1" id="KW-0175">Coiled coil</keyword>
<dbReference type="Gene3D" id="3.40.30.10">
    <property type="entry name" value="Glutaredoxin"/>
    <property type="match status" value="1"/>
</dbReference>
<dbReference type="PIRSF" id="PIRSF006402">
    <property type="entry name" value="UCP006402_thioredoxin"/>
    <property type="match status" value="1"/>
</dbReference>
<evidence type="ECO:0000256" key="1">
    <source>
        <dbReference type="SAM" id="Coils"/>
    </source>
</evidence>
<evidence type="ECO:0000313" key="4">
    <source>
        <dbReference type="Proteomes" id="UP000053681"/>
    </source>
</evidence>
<evidence type="ECO:0000259" key="2">
    <source>
        <dbReference type="Pfam" id="PF03190"/>
    </source>
</evidence>
<dbReference type="InterPro" id="IPR036249">
    <property type="entry name" value="Thioredoxin-like_sf"/>
</dbReference>
<organism evidence="3 4">
    <name type="scientific">Priestia veravalensis</name>
    <dbReference type="NCBI Taxonomy" id="1414648"/>
    <lineage>
        <taxon>Bacteria</taxon>
        <taxon>Bacillati</taxon>
        <taxon>Bacillota</taxon>
        <taxon>Bacilli</taxon>
        <taxon>Bacillales</taxon>
        <taxon>Bacillaceae</taxon>
        <taxon>Priestia</taxon>
    </lineage>
</organism>
<dbReference type="GO" id="GO:0005975">
    <property type="term" value="P:carbohydrate metabolic process"/>
    <property type="evidence" value="ECO:0007669"/>
    <property type="project" value="InterPro"/>
</dbReference>
<gene>
    <name evidence="3" type="ORF">AS180_11045</name>
</gene>
<sequence>MQKYTNALIHEKSPYLLQHAHNPVNWYPWGEEAFEKARRENKPVFVSIGYSTCHWCHVMEKESFEDEEVADLLNRHFIAIKVDREERPDIDSIYMRVCQMMTNHGGWPLNVFLTPDQKPFYAGTYFPKNSAYNRPGMMDALPQLAEKFLHERSFVEKVGEQVVKGLKASVHIPSDSTIDEATLHQAFQQLVGQFDPVYGGFGQSPKFPMPHTLTFLLRYHRLTNNDTALLMVEKTLDSLASSGLYDQIGGGFARYSTDQQWMIPHFEKMLYDQGLLLHAYIEAYQMTKKQRYREIIEESITFLIREMRDSQTGAFYSAIDADSEGAEGTYYVWSKEEITNLFTEEEAEFVCSAYSITEEGNFESKNHLHLIPTEIEELAKRSKQSVEETETKLKKCNEKLLKERQKRIYPHVDDKILTSWNGLIISALAKAGRTLQNETFTELAEQAALFIHENMYETERLMVRYREGEVKEKGLIDDYAFLLWAYNDLYDATLKVDYLTKAKALAENMTSLFWDEDKGGFFFTGSDAEQLLVREKEVYDGALPSGNSVAVCQLLRLGHRTGNEKLLQMVEKMERTFYSLIRMQASSHTQFLQARLEQAIGIKEMVVLTKGKVEEIQLLKTSFIPEVVWLVGNKNELMPHADFLESYDQRGESTIYVCKDFACERPSMEIKKAIEAVL</sequence>
<protein>
    <recommendedName>
        <fullName evidence="2">Spermatogenesis-associated protein 20-like TRX domain-containing protein</fullName>
    </recommendedName>
</protein>
<dbReference type="AlphaFoldDB" id="A0A0V8JLG7"/>
<dbReference type="InterPro" id="IPR024705">
    <property type="entry name" value="Ssp411"/>
</dbReference>
<dbReference type="SUPFAM" id="SSF52833">
    <property type="entry name" value="Thioredoxin-like"/>
    <property type="match status" value="1"/>
</dbReference>
<accession>A0A0V8JLG7</accession>
<dbReference type="InterPro" id="IPR004879">
    <property type="entry name" value="Ssp411-like_TRX"/>
</dbReference>
<comment type="caution">
    <text evidence="3">The sequence shown here is derived from an EMBL/GenBank/DDBJ whole genome shotgun (WGS) entry which is preliminary data.</text>
</comment>
<dbReference type="PANTHER" id="PTHR42899:SF1">
    <property type="entry name" value="SPERMATOGENESIS-ASSOCIATED PROTEIN 20"/>
    <property type="match status" value="1"/>
</dbReference>